<dbReference type="Proteomes" id="UP000822184">
    <property type="component" value="Unassembled WGS sequence"/>
</dbReference>
<dbReference type="GO" id="GO:0005886">
    <property type="term" value="C:plasma membrane"/>
    <property type="evidence" value="ECO:0007669"/>
    <property type="project" value="UniProtKB-SubCell"/>
</dbReference>
<dbReference type="RefSeq" id="WP_077854717.1">
    <property type="nucleotide sequence ID" value="NZ_JABTDW010000001.1"/>
</dbReference>
<evidence type="ECO:0000256" key="5">
    <source>
        <dbReference type="ARBA" id="ARBA00022741"/>
    </source>
</evidence>
<keyword evidence="5" id="KW-0547">Nucleotide-binding</keyword>
<evidence type="ECO:0000256" key="4">
    <source>
        <dbReference type="ARBA" id="ARBA00022692"/>
    </source>
</evidence>
<dbReference type="InterPro" id="IPR027417">
    <property type="entry name" value="P-loop_NTPase"/>
</dbReference>
<protein>
    <submittedName>
        <fullName evidence="12">ATP-binding cassette subfamily B protein</fullName>
    </submittedName>
</protein>
<dbReference type="GO" id="GO:0016887">
    <property type="term" value="F:ATP hydrolysis activity"/>
    <property type="evidence" value="ECO:0007669"/>
    <property type="project" value="InterPro"/>
</dbReference>
<dbReference type="PROSITE" id="PS50893">
    <property type="entry name" value="ABC_TRANSPORTER_2"/>
    <property type="match status" value="1"/>
</dbReference>
<reference evidence="12" key="1">
    <citation type="submission" date="2020-06" db="EMBL/GenBank/DDBJ databases">
        <title>Genomic insights into acetone-butanol-ethanol (ABE) fermentation by sequencing solventogenic clostridia strains.</title>
        <authorList>
            <person name="Brown S."/>
        </authorList>
    </citation>
    <scope>NUCLEOTIDE SEQUENCE</scope>
    <source>
        <strain evidence="12">DJ123</strain>
    </source>
</reference>
<dbReference type="PANTHER" id="PTHR24221:SF654">
    <property type="entry name" value="ATP-BINDING CASSETTE SUB-FAMILY B MEMBER 6"/>
    <property type="match status" value="1"/>
</dbReference>
<feature type="transmembrane region" description="Helical" evidence="9">
    <location>
        <begin position="273"/>
        <end position="291"/>
    </location>
</feature>
<dbReference type="InterPro" id="IPR017871">
    <property type="entry name" value="ABC_transporter-like_CS"/>
</dbReference>
<dbReference type="Gene3D" id="3.40.50.300">
    <property type="entry name" value="P-loop containing nucleotide triphosphate hydrolases"/>
    <property type="match status" value="1"/>
</dbReference>
<dbReference type="Pfam" id="PF00005">
    <property type="entry name" value="ABC_tran"/>
    <property type="match status" value="1"/>
</dbReference>
<keyword evidence="3" id="KW-1003">Cell membrane</keyword>
<keyword evidence="6 12" id="KW-0067">ATP-binding</keyword>
<dbReference type="GO" id="GO:0140359">
    <property type="term" value="F:ABC-type transporter activity"/>
    <property type="evidence" value="ECO:0007669"/>
    <property type="project" value="InterPro"/>
</dbReference>
<evidence type="ECO:0000256" key="8">
    <source>
        <dbReference type="ARBA" id="ARBA00023136"/>
    </source>
</evidence>
<dbReference type="GO" id="GO:0005524">
    <property type="term" value="F:ATP binding"/>
    <property type="evidence" value="ECO:0007669"/>
    <property type="project" value="UniProtKB-KW"/>
</dbReference>
<keyword evidence="8 9" id="KW-0472">Membrane</keyword>
<dbReference type="SUPFAM" id="SSF90123">
    <property type="entry name" value="ABC transporter transmembrane region"/>
    <property type="match status" value="1"/>
</dbReference>
<dbReference type="InterPro" id="IPR011527">
    <property type="entry name" value="ABC1_TM_dom"/>
</dbReference>
<keyword evidence="4 9" id="KW-0812">Transmembrane</keyword>
<dbReference type="Pfam" id="PF00664">
    <property type="entry name" value="ABC_membrane"/>
    <property type="match status" value="1"/>
</dbReference>
<feature type="transmembrane region" description="Helical" evidence="9">
    <location>
        <begin position="141"/>
        <end position="162"/>
    </location>
</feature>
<dbReference type="PROSITE" id="PS50929">
    <property type="entry name" value="ABC_TM1F"/>
    <property type="match status" value="1"/>
</dbReference>
<feature type="transmembrane region" description="Helical" evidence="9">
    <location>
        <begin position="168"/>
        <end position="188"/>
    </location>
</feature>
<evidence type="ECO:0000313" key="13">
    <source>
        <dbReference type="Proteomes" id="UP000822184"/>
    </source>
</evidence>
<dbReference type="InterPro" id="IPR003593">
    <property type="entry name" value="AAA+_ATPase"/>
</dbReference>
<evidence type="ECO:0000256" key="9">
    <source>
        <dbReference type="SAM" id="Phobius"/>
    </source>
</evidence>
<feature type="domain" description="ABC transporter" evidence="10">
    <location>
        <begin position="335"/>
        <end position="568"/>
    </location>
</feature>
<evidence type="ECO:0000256" key="7">
    <source>
        <dbReference type="ARBA" id="ARBA00022989"/>
    </source>
</evidence>
<name>A0AAE5H0K8_CLOBE</name>
<evidence type="ECO:0000256" key="2">
    <source>
        <dbReference type="ARBA" id="ARBA00022448"/>
    </source>
</evidence>
<dbReference type="InterPro" id="IPR039421">
    <property type="entry name" value="Type_1_exporter"/>
</dbReference>
<evidence type="ECO:0000256" key="3">
    <source>
        <dbReference type="ARBA" id="ARBA00022475"/>
    </source>
</evidence>
<evidence type="ECO:0000259" key="11">
    <source>
        <dbReference type="PROSITE" id="PS50929"/>
    </source>
</evidence>
<feature type="transmembrane region" description="Helical" evidence="9">
    <location>
        <begin position="247"/>
        <end position="267"/>
    </location>
</feature>
<evidence type="ECO:0000313" key="12">
    <source>
        <dbReference type="EMBL" id="NSB12317.1"/>
    </source>
</evidence>
<dbReference type="FunFam" id="3.40.50.300:FF:000221">
    <property type="entry name" value="Multidrug ABC transporter ATP-binding protein"/>
    <property type="match status" value="1"/>
</dbReference>
<sequence>MKEKHPILILLNWAGKYKYYLFISIFCALISGICSMVPYLGIYNIIESIYNEICTKTIVFNNALIIFISVMLRYVSFGFSGVLSHKGAYKTLFKVRCMVNEHMSKIPLGDLNERNTGEIKKVLNEDIEKLELFIAHHLPELVMYAIGPITIFIYLCSINYTLALISLIPIPIALLCQYTMFAGFGSLMDKMNSSLANLNSTMIEYINGMRLIKAYNMGSKSFKKYSEAIDEQYLVWKKATYKMGIPFAAYVIVIECGLIFLAPIGGIKFINGEISATVFILFIFVGSLYLTELRPLLELGSNFSQVLNGVLKTKEVLDIPMFKGGSKYFPENHDIEFRNVNFSYDGKKNVLENVNIKIKDGEKLAMVGRSGNGKTTIVELIARFYDIQEGEILIGGKNIKNIDYEILLKNISIVFQKTFLSKGSIFENISMGSNATLQQVRNAAKQAQIDDFIMSLPDGYDTLVGSYGSRFSGGQKQRIAIARAILKNAPILILDEATSAADPENQLEIDKAIYNLCKGKTVIIVAHRLGVVLQCDEVAVVENRTIECIGTHEYVLKNNKYYMKSWNDYNEARNISYSLEGGASNE</sequence>
<evidence type="ECO:0000259" key="10">
    <source>
        <dbReference type="PROSITE" id="PS50893"/>
    </source>
</evidence>
<dbReference type="AlphaFoldDB" id="A0AAE5H0K8"/>
<comment type="subcellular location">
    <subcellularLocation>
        <location evidence="1">Cell membrane</location>
        <topology evidence="1">Multi-pass membrane protein</topology>
    </subcellularLocation>
</comment>
<keyword evidence="2" id="KW-0813">Transport</keyword>
<keyword evidence="7 9" id="KW-1133">Transmembrane helix</keyword>
<feature type="transmembrane region" description="Helical" evidence="9">
    <location>
        <begin position="20"/>
        <end position="46"/>
    </location>
</feature>
<dbReference type="SUPFAM" id="SSF52540">
    <property type="entry name" value="P-loop containing nucleoside triphosphate hydrolases"/>
    <property type="match status" value="1"/>
</dbReference>
<dbReference type="InterPro" id="IPR003439">
    <property type="entry name" value="ABC_transporter-like_ATP-bd"/>
</dbReference>
<dbReference type="EMBL" id="JABTDW010000001">
    <property type="protein sequence ID" value="NSB12317.1"/>
    <property type="molecule type" value="Genomic_DNA"/>
</dbReference>
<dbReference type="CDD" id="cd07346">
    <property type="entry name" value="ABC_6TM_exporters"/>
    <property type="match status" value="1"/>
</dbReference>
<dbReference type="SMART" id="SM00382">
    <property type="entry name" value="AAA"/>
    <property type="match status" value="1"/>
</dbReference>
<feature type="domain" description="ABC transmembrane type-1" evidence="11">
    <location>
        <begin position="22"/>
        <end position="305"/>
    </location>
</feature>
<organism evidence="12 13">
    <name type="scientific">Clostridium beijerinckii</name>
    <name type="common">Clostridium MP</name>
    <dbReference type="NCBI Taxonomy" id="1520"/>
    <lineage>
        <taxon>Bacteria</taxon>
        <taxon>Bacillati</taxon>
        <taxon>Bacillota</taxon>
        <taxon>Clostridia</taxon>
        <taxon>Eubacteriales</taxon>
        <taxon>Clostridiaceae</taxon>
        <taxon>Clostridium</taxon>
    </lineage>
</organism>
<evidence type="ECO:0000256" key="6">
    <source>
        <dbReference type="ARBA" id="ARBA00022840"/>
    </source>
</evidence>
<feature type="transmembrane region" description="Helical" evidence="9">
    <location>
        <begin position="58"/>
        <end position="83"/>
    </location>
</feature>
<dbReference type="Gene3D" id="1.20.1560.10">
    <property type="entry name" value="ABC transporter type 1, transmembrane domain"/>
    <property type="match status" value="1"/>
</dbReference>
<proteinExistence type="predicted"/>
<accession>A0AAE5H0K8</accession>
<dbReference type="PROSITE" id="PS00211">
    <property type="entry name" value="ABC_TRANSPORTER_1"/>
    <property type="match status" value="1"/>
</dbReference>
<evidence type="ECO:0000256" key="1">
    <source>
        <dbReference type="ARBA" id="ARBA00004651"/>
    </source>
</evidence>
<comment type="caution">
    <text evidence="12">The sequence shown here is derived from an EMBL/GenBank/DDBJ whole genome shotgun (WGS) entry which is preliminary data.</text>
</comment>
<dbReference type="InterPro" id="IPR036640">
    <property type="entry name" value="ABC1_TM_sf"/>
</dbReference>
<gene>
    <name evidence="12" type="ORF">BCD95_000576</name>
</gene>
<dbReference type="PANTHER" id="PTHR24221">
    <property type="entry name" value="ATP-BINDING CASSETTE SUB-FAMILY B"/>
    <property type="match status" value="1"/>
</dbReference>